<gene>
    <name evidence="2" type="ORF">EB796_020143</name>
</gene>
<dbReference type="PANTHER" id="PTHR23052">
    <property type="entry name" value="AXONEMAL DYNEIN LIGHT CHAIN DOMAIN-CONTAINING PROTEIN 1"/>
    <property type="match status" value="1"/>
</dbReference>
<protein>
    <submittedName>
        <fullName evidence="2">AXDND1</fullName>
    </submittedName>
</protein>
<feature type="compositionally biased region" description="Basic and acidic residues" evidence="1">
    <location>
        <begin position="282"/>
        <end position="295"/>
    </location>
</feature>
<dbReference type="PANTHER" id="PTHR23052:SF1">
    <property type="entry name" value="AXONEMAL DYNEIN LIGHT CHAIN DOMAIN-CONTAINING PROTEIN 1"/>
    <property type="match status" value="1"/>
</dbReference>
<evidence type="ECO:0000256" key="1">
    <source>
        <dbReference type="SAM" id="MobiDB-lite"/>
    </source>
</evidence>
<feature type="compositionally biased region" description="Basic and acidic residues" evidence="1">
    <location>
        <begin position="390"/>
        <end position="408"/>
    </location>
</feature>
<dbReference type="OrthoDB" id="10069725at2759"/>
<feature type="region of interest" description="Disordered" evidence="1">
    <location>
        <begin position="264"/>
        <end position="436"/>
    </location>
</feature>
<comment type="caution">
    <text evidence="2">The sequence shown here is derived from an EMBL/GenBank/DDBJ whole genome shotgun (WGS) entry which is preliminary data.</text>
</comment>
<feature type="compositionally biased region" description="Pro residues" evidence="1">
    <location>
        <begin position="413"/>
        <end position="425"/>
    </location>
</feature>
<dbReference type="AlphaFoldDB" id="A0A7J7J6J9"/>
<dbReference type="EMBL" id="VXIV02003011">
    <property type="protein sequence ID" value="KAF6021547.1"/>
    <property type="molecule type" value="Genomic_DNA"/>
</dbReference>
<proteinExistence type="predicted"/>
<dbReference type="InterPro" id="IPR052845">
    <property type="entry name" value="Axonemal_dynein_LC_domain"/>
</dbReference>
<sequence length="476" mass="52737">MIQINTGFETWENKLIGIIHSGQTLPHSDTESDLLDDDEREWMSFMEQMDEWVLAVDNCIESIGSVNTEDDKEKGNIAQKIDVHEMMRKAHMWSVTTNNSIDSEDSKYIEQVTQLHTQMVKWMVHILLRLAPDMPGTSVESIEQSLVNSPSINDLVEEATVLFQQLDSFSLLIHGSCENIVRLRTQDRVASGDDMAEKELNDLQGMKYEAYHWIYASCILIMELANENIDYKPLDKKFDMTQFSKARTAKSHVLDYMESLENNADAQSSVAGDDEPPAASSDVKRENSVPEKDPSSENEPVEATNVLKVEEAGAVTEAGTEAGTEADSVEPDAEKAMEPVPPSQPKPRSEGSRPASAVKQAGHTPGPSSRQPSASGSTEKSAEMSRPPSIKKDDSLSKIEVIGRDDNTRPAVLPEPTPDEPPPRPSSGMPMAVDSQKAYDALKTVQKLQVQLLETEQRAQTAEESEAKNLLNWLKL</sequence>
<feature type="compositionally biased region" description="Polar residues" evidence="1">
    <location>
        <begin position="366"/>
        <end position="379"/>
    </location>
</feature>
<name>A0A7J7J6J9_BUGNE</name>
<feature type="compositionally biased region" description="Low complexity" evidence="1">
    <location>
        <begin position="312"/>
        <end position="326"/>
    </location>
</feature>
<reference evidence="2" key="1">
    <citation type="submission" date="2020-06" db="EMBL/GenBank/DDBJ databases">
        <title>Draft genome of Bugula neritina, a colonial animal packing powerful symbionts and potential medicines.</title>
        <authorList>
            <person name="Rayko M."/>
        </authorList>
    </citation>
    <scope>NUCLEOTIDE SEQUENCE [LARGE SCALE GENOMIC DNA]</scope>
    <source>
        <strain evidence="2">Kwan_BN1</strain>
    </source>
</reference>
<evidence type="ECO:0000313" key="2">
    <source>
        <dbReference type="EMBL" id="KAF6021547.1"/>
    </source>
</evidence>
<dbReference type="Proteomes" id="UP000593567">
    <property type="component" value="Unassembled WGS sequence"/>
</dbReference>
<keyword evidence="3" id="KW-1185">Reference proteome</keyword>
<accession>A0A7J7J6J9</accession>
<organism evidence="2 3">
    <name type="scientific">Bugula neritina</name>
    <name type="common">Brown bryozoan</name>
    <name type="synonym">Sertularia neritina</name>
    <dbReference type="NCBI Taxonomy" id="10212"/>
    <lineage>
        <taxon>Eukaryota</taxon>
        <taxon>Metazoa</taxon>
        <taxon>Spiralia</taxon>
        <taxon>Lophotrochozoa</taxon>
        <taxon>Bryozoa</taxon>
        <taxon>Gymnolaemata</taxon>
        <taxon>Cheilostomatida</taxon>
        <taxon>Flustrina</taxon>
        <taxon>Buguloidea</taxon>
        <taxon>Bugulidae</taxon>
        <taxon>Bugula</taxon>
    </lineage>
</organism>
<evidence type="ECO:0000313" key="3">
    <source>
        <dbReference type="Proteomes" id="UP000593567"/>
    </source>
</evidence>